<evidence type="ECO:0000313" key="2">
    <source>
        <dbReference type="Proteomes" id="UP001162060"/>
    </source>
</evidence>
<accession>A0AAV1UCJ4</accession>
<proteinExistence type="predicted"/>
<gene>
    <name evidence="1" type="ORF">PM001_LOCUS17469</name>
</gene>
<name>A0AAV1UCJ4_9STRA</name>
<reference evidence="1" key="1">
    <citation type="submission" date="2024-01" db="EMBL/GenBank/DDBJ databases">
        <authorList>
            <person name="Webb A."/>
        </authorList>
    </citation>
    <scope>NUCLEOTIDE SEQUENCE</scope>
    <source>
        <strain evidence="1">Pm1</strain>
    </source>
</reference>
<organism evidence="1 2">
    <name type="scientific">Peronospora matthiolae</name>
    <dbReference type="NCBI Taxonomy" id="2874970"/>
    <lineage>
        <taxon>Eukaryota</taxon>
        <taxon>Sar</taxon>
        <taxon>Stramenopiles</taxon>
        <taxon>Oomycota</taxon>
        <taxon>Peronosporomycetes</taxon>
        <taxon>Peronosporales</taxon>
        <taxon>Peronosporaceae</taxon>
        <taxon>Peronospora</taxon>
    </lineage>
</organism>
<protein>
    <recommendedName>
        <fullName evidence="3">Polyketide synthase</fullName>
    </recommendedName>
</protein>
<dbReference type="EMBL" id="CAKLBY020000189">
    <property type="protein sequence ID" value="CAK7932319.1"/>
    <property type="molecule type" value="Genomic_DNA"/>
</dbReference>
<evidence type="ECO:0000313" key="1">
    <source>
        <dbReference type="EMBL" id="CAK7932319.1"/>
    </source>
</evidence>
<comment type="caution">
    <text evidence="1">The sequence shown here is derived from an EMBL/GenBank/DDBJ whole genome shotgun (WGS) entry which is preliminary data.</text>
</comment>
<evidence type="ECO:0008006" key="3">
    <source>
        <dbReference type="Google" id="ProtNLM"/>
    </source>
</evidence>
<dbReference type="Proteomes" id="UP001162060">
    <property type="component" value="Unassembled WGS sequence"/>
</dbReference>
<sequence length="110" mass="12177">MVSLGATVALGDSYCGNVVTCRRGSRLLSMDARFLAAAPHQHSDELQTSGQWVVRDRVPLEAGGTHARELTFVRRRCCFWVVRGITSSCCILNSSRTLQTSQEDCQLMRS</sequence>
<dbReference type="AlphaFoldDB" id="A0AAV1UCJ4"/>